<gene>
    <name evidence="1" type="ORF">g.43612</name>
</gene>
<reference evidence="1" key="1">
    <citation type="journal article" date="2016" name="Gigascience">
        <title>De novo construction of an expanded transcriptome assembly for the western tarnished plant bug, Lygus hesperus.</title>
        <authorList>
            <person name="Tassone E.E."/>
            <person name="Geib S.M."/>
            <person name="Hall B."/>
            <person name="Fabrick J.A."/>
            <person name="Brent C.S."/>
            <person name="Hull J.J."/>
        </authorList>
    </citation>
    <scope>NUCLEOTIDE SEQUENCE</scope>
</reference>
<accession>A0A146M1V5</accession>
<dbReference type="EMBL" id="GDHC01004848">
    <property type="protein sequence ID" value="JAQ13781.1"/>
    <property type="molecule type" value="Transcribed_RNA"/>
</dbReference>
<feature type="non-terminal residue" evidence="1">
    <location>
        <position position="1"/>
    </location>
</feature>
<name>A0A146M1V5_LYGHE</name>
<evidence type="ECO:0000313" key="1">
    <source>
        <dbReference type="EMBL" id="JAQ13781.1"/>
    </source>
</evidence>
<proteinExistence type="predicted"/>
<dbReference type="AlphaFoldDB" id="A0A146M1V5"/>
<sequence length="100" mass="11280">GGALKRLFALNVLSKWIYLSSKIFMQKMVKMAPKEGSGTKQKVSSPPACSALTAVIQLQYQLKDEGSLSPQTNQKRLLRTPLLSQTRKRRLLLVQTRSRH</sequence>
<organism evidence="1">
    <name type="scientific">Lygus hesperus</name>
    <name type="common">Western plant bug</name>
    <dbReference type="NCBI Taxonomy" id="30085"/>
    <lineage>
        <taxon>Eukaryota</taxon>
        <taxon>Metazoa</taxon>
        <taxon>Ecdysozoa</taxon>
        <taxon>Arthropoda</taxon>
        <taxon>Hexapoda</taxon>
        <taxon>Insecta</taxon>
        <taxon>Pterygota</taxon>
        <taxon>Neoptera</taxon>
        <taxon>Paraneoptera</taxon>
        <taxon>Hemiptera</taxon>
        <taxon>Heteroptera</taxon>
        <taxon>Panheteroptera</taxon>
        <taxon>Cimicomorpha</taxon>
        <taxon>Miridae</taxon>
        <taxon>Mirini</taxon>
        <taxon>Lygus</taxon>
    </lineage>
</organism>
<protein>
    <submittedName>
        <fullName evidence="1">Uncharacterized protein</fullName>
    </submittedName>
</protein>